<dbReference type="EMBL" id="CADEPI010000208">
    <property type="protein sequence ID" value="CAB3380451.1"/>
    <property type="molecule type" value="Genomic_DNA"/>
</dbReference>
<feature type="compositionally biased region" description="Low complexity" evidence="1">
    <location>
        <begin position="270"/>
        <end position="281"/>
    </location>
</feature>
<feature type="region of interest" description="Disordered" evidence="1">
    <location>
        <begin position="826"/>
        <end position="1037"/>
    </location>
</feature>
<feature type="compositionally biased region" description="Basic and acidic residues" evidence="1">
    <location>
        <begin position="157"/>
        <end position="189"/>
    </location>
</feature>
<gene>
    <name evidence="2" type="ORF">CLODIP_2_CD12675</name>
</gene>
<comment type="caution">
    <text evidence="2">The sequence shown here is derived from an EMBL/GenBank/DDBJ whole genome shotgun (WGS) entry which is preliminary data.</text>
</comment>
<feature type="region of interest" description="Disordered" evidence="1">
    <location>
        <begin position="457"/>
        <end position="492"/>
    </location>
</feature>
<feature type="region of interest" description="Disordered" evidence="1">
    <location>
        <begin position="1"/>
        <end position="84"/>
    </location>
</feature>
<dbReference type="Proteomes" id="UP000494165">
    <property type="component" value="Unassembled WGS sequence"/>
</dbReference>
<feature type="compositionally biased region" description="Acidic residues" evidence="1">
    <location>
        <begin position="190"/>
        <end position="205"/>
    </location>
</feature>
<feature type="compositionally biased region" description="Basic and acidic residues" evidence="1">
    <location>
        <begin position="912"/>
        <end position="922"/>
    </location>
</feature>
<sequence length="1048" mass="113973">MRKQSCCSRSESRRHGGGAGRCATRAEALRSCKQQAGGASQCVGKRRVGRASSSTTSSSKAPESAPEPPSSPQHPSNQPFGDGVAEQLLSMCTSRYSYQPPSNMMRARRKDASVRPNRWLDKKSSRGMLFENEELRLRTIEINAEVERGQGDIKKLKRQNEQLKREIWNLRDEYDKLESRMRRMKSKGEEDSEGEEDEYDEDDNQEREKRAEDDDNRQNAKIQSCSDYEDDEKKPLEDQPETGKDSDAPNKDSDNELAKEEKNEADVIIVSPVSENNSPNNWQNTQGYGTDGYTSTEESCEGCQRRYGGSQRCTPRRRVVSGGLHRQNSFSSSNVGEGSPNRLSLPVGLLEHGIVDNGGGKCHAHQHSCCPEEQQHQCGPQFGGPWWVLTPVTMPAVDCPCGTHDYMTHQAPLAPRPAAPAVPWTGSSATITEAASTPAVQSQQWAIAPYRGDIAQQTAHSKSTPALPINGTPKTPRRRAPPPPPPKPTCEQVSTVCRASSVLSDGTTRRSVTFHTDSVTYIPPTPVNPGPLQPATYIPYQNTYAPENCPHDNDPRTCICSLHAQATFEESSDTVLMVRGLQRVPGLLSRELIDALENRLGPTLMRQSIRGVCLHQARPSATVVAASVTVMRKDVALRLLLTGLEIRGEMLQLEEENALCTTKWRSPDDTPENSHVLLVSGVQHQVSDGAVRTAVMRACGLRATQVRRHVYKGVDTGERMVRVAPPCMSYARLQAAAGSSGTIITEAVADCSVNSGSDSESKYRTHLSVQLRRPATGSPTVDCMTEQRTIRTASPMRPVSLTEPASQSMLLDDGTDVVKIETVGCKQQATPPTRRLSRSGSQGVRVLPPQCNGNLAPPPYTPPPNHIRPPSNPPPPPPPAVPTRKAPAPQPKPTIAIEAAVVASTNSSAAREAIREEKEGKSHMRKSKSQEDSGSSAATSPTSNKTANKKLSQNGGILRRGTSKEGETQPNSKAKALKSRSVSVESGARTSAPQRRKNGVFERPNSEDLLLDGRSSISSREGSNSNRTPLPAPSGSLPWCACWGNGCL</sequence>
<feature type="compositionally biased region" description="Basic and acidic residues" evidence="1">
    <location>
        <begin position="206"/>
        <end position="218"/>
    </location>
</feature>
<feature type="compositionally biased region" description="Polar residues" evidence="1">
    <location>
        <begin position="980"/>
        <end position="993"/>
    </location>
</feature>
<dbReference type="OrthoDB" id="6363430at2759"/>
<evidence type="ECO:0000256" key="1">
    <source>
        <dbReference type="SAM" id="MobiDB-lite"/>
    </source>
</evidence>
<evidence type="ECO:0000313" key="2">
    <source>
        <dbReference type="EMBL" id="CAB3380451.1"/>
    </source>
</evidence>
<feature type="region of interest" description="Disordered" evidence="1">
    <location>
        <begin position="157"/>
        <end position="284"/>
    </location>
</feature>
<feature type="compositionally biased region" description="Low complexity" evidence="1">
    <location>
        <begin position="899"/>
        <end position="910"/>
    </location>
</feature>
<organism evidence="2 3">
    <name type="scientific">Cloeon dipterum</name>
    <dbReference type="NCBI Taxonomy" id="197152"/>
    <lineage>
        <taxon>Eukaryota</taxon>
        <taxon>Metazoa</taxon>
        <taxon>Ecdysozoa</taxon>
        <taxon>Arthropoda</taxon>
        <taxon>Hexapoda</taxon>
        <taxon>Insecta</taxon>
        <taxon>Pterygota</taxon>
        <taxon>Palaeoptera</taxon>
        <taxon>Ephemeroptera</taxon>
        <taxon>Pisciforma</taxon>
        <taxon>Baetidae</taxon>
        <taxon>Cloeon</taxon>
    </lineage>
</organism>
<keyword evidence="3" id="KW-1185">Reference proteome</keyword>
<feature type="compositionally biased region" description="Low complexity" evidence="1">
    <location>
        <begin position="1013"/>
        <end position="1027"/>
    </location>
</feature>
<feature type="compositionally biased region" description="Polar residues" evidence="1">
    <location>
        <begin position="932"/>
        <end position="955"/>
    </location>
</feature>
<evidence type="ECO:0000313" key="3">
    <source>
        <dbReference type="Proteomes" id="UP000494165"/>
    </source>
</evidence>
<name>A0A8S1DIE4_9INSE</name>
<feature type="compositionally biased region" description="Pro residues" evidence="1">
    <location>
        <begin position="856"/>
        <end position="881"/>
    </location>
</feature>
<reference evidence="2 3" key="1">
    <citation type="submission" date="2020-04" db="EMBL/GenBank/DDBJ databases">
        <authorList>
            <person name="Alioto T."/>
            <person name="Alioto T."/>
            <person name="Gomez Garrido J."/>
        </authorList>
    </citation>
    <scope>NUCLEOTIDE SEQUENCE [LARGE SCALE GENOMIC DNA]</scope>
</reference>
<protein>
    <submittedName>
        <fullName evidence="2">Uncharacterized protein</fullName>
    </submittedName>
</protein>
<proteinExistence type="predicted"/>
<feature type="compositionally biased region" description="Basic and acidic residues" evidence="1">
    <location>
        <begin position="231"/>
        <end position="265"/>
    </location>
</feature>
<dbReference type="AlphaFoldDB" id="A0A8S1DIE4"/>
<accession>A0A8S1DIE4</accession>
<feature type="compositionally biased region" description="Low complexity" evidence="1">
    <location>
        <begin position="52"/>
        <end position="64"/>
    </location>
</feature>